<dbReference type="STRING" id="1798473.A3G50_02795"/>
<name>A0A1F6C413_9BACT</name>
<protein>
    <recommendedName>
        <fullName evidence="4">Prepilin-type N-terminal cleavage/methylation domain-containing protein</fullName>
    </recommendedName>
</protein>
<evidence type="ECO:0000256" key="1">
    <source>
        <dbReference type="SAM" id="Phobius"/>
    </source>
</evidence>
<comment type="caution">
    <text evidence="2">The sequence shown here is derived from an EMBL/GenBank/DDBJ whole genome shotgun (WGS) entry which is preliminary data.</text>
</comment>
<accession>A0A1F6C413</accession>
<organism evidence="2 3">
    <name type="scientific">Candidatus Jorgensenbacteria bacterium RIFCSPLOWO2_12_FULL_42_11</name>
    <dbReference type="NCBI Taxonomy" id="1798473"/>
    <lineage>
        <taxon>Bacteria</taxon>
        <taxon>Candidatus Joergenseniibacteriota</taxon>
    </lineage>
</organism>
<evidence type="ECO:0000313" key="3">
    <source>
        <dbReference type="Proteomes" id="UP000176633"/>
    </source>
</evidence>
<dbReference type="Proteomes" id="UP000176633">
    <property type="component" value="Unassembled WGS sequence"/>
</dbReference>
<sequence length="172" mass="18906">MLGVKIYMNHEITIPKTNNGGFTLMETIIYIGIIAVILSSFLLITEQIIFSSNRTRQQIELAENQKFLIQKINWLLRSADTVNAPAPGATSATLSINKTNFADNPLVIDLVNNAIRLTTGGAGAIPITNDLVTVTDLTFYQLTLDNQNAIRLVANMQNDVASVTIDKFILIK</sequence>
<dbReference type="AlphaFoldDB" id="A0A1F6C413"/>
<dbReference type="EMBL" id="MFKM01000002">
    <property type="protein sequence ID" value="OGG43915.1"/>
    <property type="molecule type" value="Genomic_DNA"/>
</dbReference>
<feature type="transmembrane region" description="Helical" evidence="1">
    <location>
        <begin position="28"/>
        <end position="50"/>
    </location>
</feature>
<keyword evidence="1" id="KW-1133">Transmembrane helix</keyword>
<keyword evidence="1" id="KW-0472">Membrane</keyword>
<proteinExistence type="predicted"/>
<reference evidence="2 3" key="1">
    <citation type="journal article" date="2016" name="Nat. Commun.">
        <title>Thousands of microbial genomes shed light on interconnected biogeochemical processes in an aquifer system.</title>
        <authorList>
            <person name="Anantharaman K."/>
            <person name="Brown C.T."/>
            <person name="Hug L.A."/>
            <person name="Sharon I."/>
            <person name="Castelle C.J."/>
            <person name="Probst A.J."/>
            <person name="Thomas B.C."/>
            <person name="Singh A."/>
            <person name="Wilkins M.J."/>
            <person name="Karaoz U."/>
            <person name="Brodie E.L."/>
            <person name="Williams K.H."/>
            <person name="Hubbard S.S."/>
            <person name="Banfield J.F."/>
        </authorList>
    </citation>
    <scope>NUCLEOTIDE SEQUENCE [LARGE SCALE GENOMIC DNA]</scope>
</reference>
<evidence type="ECO:0000313" key="2">
    <source>
        <dbReference type="EMBL" id="OGG43915.1"/>
    </source>
</evidence>
<evidence type="ECO:0008006" key="4">
    <source>
        <dbReference type="Google" id="ProtNLM"/>
    </source>
</evidence>
<keyword evidence="1" id="KW-0812">Transmembrane</keyword>
<gene>
    <name evidence="2" type="ORF">A3G50_02795</name>
</gene>